<organism evidence="2 3">
    <name type="scientific">Biomphalaria pfeifferi</name>
    <name type="common">Bloodfluke planorb</name>
    <name type="synonym">Freshwater snail</name>
    <dbReference type="NCBI Taxonomy" id="112525"/>
    <lineage>
        <taxon>Eukaryota</taxon>
        <taxon>Metazoa</taxon>
        <taxon>Spiralia</taxon>
        <taxon>Lophotrochozoa</taxon>
        <taxon>Mollusca</taxon>
        <taxon>Gastropoda</taxon>
        <taxon>Heterobranchia</taxon>
        <taxon>Euthyneura</taxon>
        <taxon>Panpulmonata</taxon>
        <taxon>Hygrophila</taxon>
        <taxon>Lymnaeoidea</taxon>
        <taxon>Planorbidae</taxon>
        <taxon>Biomphalaria</taxon>
    </lineage>
</organism>
<feature type="compositionally biased region" description="Low complexity" evidence="1">
    <location>
        <begin position="55"/>
        <end position="70"/>
    </location>
</feature>
<accession>A0AAD8F5Q6</accession>
<evidence type="ECO:0000313" key="2">
    <source>
        <dbReference type="EMBL" id="KAK0051618.1"/>
    </source>
</evidence>
<comment type="caution">
    <text evidence="2">The sequence shown here is derived from an EMBL/GenBank/DDBJ whole genome shotgun (WGS) entry which is preliminary data.</text>
</comment>
<gene>
    <name evidence="2" type="ORF">Bpfe_019007</name>
</gene>
<evidence type="ECO:0000256" key="1">
    <source>
        <dbReference type="SAM" id="MobiDB-lite"/>
    </source>
</evidence>
<reference evidence="2" key="2">
    <citation type="submission" date="2023-04" db="EMBL/GenBank/DDBJ databases">
        <authorList>
            <person name="Bu L."/>
            <person name="Lu L."/>
            <person name="Laidemitt M.R."/>
            <person name="Zhang S.M."/>
            <person name="Mutuku M."/>
            <person name="Mkoji G."/>
            <person name="Steinauer M."/>
            <person name="Loker E.S."/>
        </authorList>
    </citation>
    <scope>NUCLEOTIDE SEQUENCE</scope>
    <source>
        <strain evidence="2">KasaAsao</strain>
        <tissue evidence="2">Whole Snail</tissue>
    </source>
</reference>
<evidence type="ECO:0000313" key="3">
    <source>
        <dbReference type="Proteomes" id="UP001233172"/>
    </source>
</evidence>
<keyword evidence="3" id="KW-1185">Reference proteome</keyword>
<name>A0AAD8F5Q6_BIOPF</name>
<dbReference type="EMBL" id="JASAOG010000102">
    <property type="protein sequence ID" value="KAK0051618.1"/>
    <property type="molecule type" value="Genomic_DNA"/>
</dbReference>
<protein>
    <submittedName>
        <fullName evidence="2">Uncharacterized protein</fullName>
    </submittedName>
</protein>
<proteinExistence type="predicted"/>
<reference evidence="2" key="1">
    <citation type="journal article" date="2023" name="PLoS Negl. Trop. Dis.">
        <title>A genome sequence for Biomphalaria pfeifferi, the major vector snail for the human-infecting parasite Schistosoma mansoni.</title>
        <authorList>
            <person name="Bu L."/>
            <person name="Lu L."/>
            <person name="Laidemitt M.R."/>
            <person name="Zhang S.M."/>
            <person name="Mutuku M."/>
            <person name="Mkoji G."/>
            <person name="Steinauer M."/>
            <person name="Loker E.S."/>
        </authorList>
    </citation>
    <scope>NUCLEOTIDE SEQUENCE</scope>
    <source>
        <strain evidence="2">KasaAsao</strain>
    </source>
</reference>
<feature type="region of interest" description="Disordered" evidence="1">
    <location>
        <begin position="55"/>
        <end position="77"/>
    </location>
</feature>
<sequence>MKSVIGFHGIDFNVENNGYLYTNMSINNFINIRNSNNLNSNNLNSNNLNSNYLNSNNLNSNNLNSNKVNSTVQTTSRTKRVTIRCLSQSPNISNNRN</sequence>
<dbReference type="Proteomes" id="UP001233172">
    <property type="component" value="Unassembled WGS sequence"/>
</dbReference>
<dbReference type="AlphaFoldDB" id="A0AAD8F5Q6"/>